<evidence type="ECO:0000313" key="7">
    <source>
        <dbReference type="Proteomes" id="UP000276991"/>
    </source>
</evidence>
<keyword evidence="7" id="KW-1185">Reference proteome</keyword>
<evidence type="ECO:0000259" key="2">
    <source>
        <dbReference type="Pfam" id="PF26186"/>
    </source>
</evidence>
<evidence type="ECO:0000259" key="1">
    <source>
        <dbReference type="Pfam" id="PF26015"/>
    </source>
</evidence>
<dbReference type="InterPro" id="IPR058688">
    <property type="entry name" value="Ig_NPHP4_2nd"/>
</dbReference>
<gene>
    <name evidence="6" type="ORF">NAV_LOCUS6955</name>
</gene>
<dbReference type="InterPro" id="IPR029775">
    <property type="entry name" value="NPHP4"/>
</dbReference>
<evidence type="ECO:0000259" key="5">
    <source>
        <dbReference type="Pfam" id="PF26190"/>
    </source>
</evidence>
<dbReference type="PANTHER" id="PTHR31043:SF3">
    <property type="entry name" value="NEPHROCYSTIN-4"/>
    <property type="match status" value="1"/>
</dbReference>
<evidence type="ECO:0000259" key="4">
    <source>
        <dbReference type="Pfam" id="PF26189"/>
    </source>
</evidence>
<dbReference type="InterPro" id="IPR058687">
    <property type="entry name" value="Ig_NPHP4_1st"/>
</dbReference>
<dbReference type="Pfam" id="PF26189">
    <property type="entry name" value="Ig_NPHP4_2nd"/>
    <property type="match status" value="1"/>
</dbReference>
<evidence type="ECO:0000259" key="3">
    <source>
        <dbReference type="Pfam" id="PF26187"/>
    </source>
</evidence>
<feature type="domain" description="NPHP4 Ig-like" evidence="5">
    <location>
        <begin position="885"/>
        <end position="987"/>
    </location>
</feature>
<dbReference type="Proteomes" id="UP000276991">
    <property type="component" value="Unassembled WGS sequence"/>
</dbReference>
<feature type="domain" description="NPHP4 C2-like" evidence="2">
    <location>
        <begin position="550"/>
        <end position="734"/>
    </location>
</feature>
<dbReference type="OrthoDB" id="313446at2759"/>
<protein>
    <recommendedName>
        <fullName evidence="8">Nephrocystin-4</fullName>
    </recommendedName>
</protein>
<dbReference type="GO" id="GO:0097730">
    <property type="term" value="C:non-motile cilium"/>
    <property type="evidence" value="ECO:0007669"/>
    <property type="project" value="InterPro"/>
</dbReference>
<dbReference type="Pfam" id="PF26190">
    <property type="entry name" value="Ig_NPHP4_1st"/>
    <property type="match status" value="1"/>
</dbReference>
<dbReference type="InterPro" id="IPR058765">
    <property type="entry name" value="NPHP4_C2-like"/>
</dbReference>
<feature type="domain" description="NPHP4 Ig-like" evidence="4">
    <location>
        <begin position="1041"/>
        <end position="1106"/>
    </location>
</feature>
<dbReference type="GO" id="GO:0035869">
    <property type="term" value="C:ciliary transition zone"/>
    <property type="evidence" value="ECO:0007669"/>
    <property type="project" value="TreeGrafter"/>
</dbReference>
<dbReference type="STRING" id="6277.A0A498SQ77"/>
<dbReference type="GO" id="GO:1904491">
    <property type="term" value="P:protein localization to ciliary transition zone"/>
    <property type="evidence" value="ECO:0007669"/>
    <property type="project" value="TreeGrafter"/>
</dbReference>
<organism evidence="6 7">
    <name type="scientific">Acanthocheilonema viteae</name>
    <name type="common">Filarial nematode worm</name>
    <name type="synonym">Dipetalonema viteae</name>
    <dbReference type="NCBI Taxonomy" id="6277"/>
    <lineage>
        <taxon>Eukaryota</taxon>
        <taxon>Metazoa</taxon>
        <taxon>Ecdysozoa</taxon>
        <taxon>Nematoda</taxon>
        <taxon>Chromadorea</taxon>
        <taxon>Rhabditida</taxon>
        <taxon>Spirurina</taxon>
        <taxon>Spiruromorpha</taxon>
        <taxon>Filarioidea</taxon>
        <taxon>Onchocercidae</taxon>
        <taxon>Acanthocheilonema</taxon>
    </lineage>
</organism>
<dbReference type="GO" id="GO:0090090">
    <property type="term" value="P:negative regulation of canonical Wnt signaling pathway"/>
    <property type="evidence" value="ECO:0007669"/>
    <property type="project" value="InterPro"/>
</dbReference>
<dbReference type="InterPro" id="IPR058686">
    <property type="entry name" value="Ig_NPHP4_3rd"/>
</dbReference>
<dbReference type="Pfam" id="PF26015">
    <property type="entry name" value="Ig_NPH4_3rd"/>
    <property type="match status" value="1"/>
</dbReference>
<dbReference type="PANTHER" id="PTHR31043">
    <property type="entry name" value="NEPHROCYSTIN-4"/>
    <property type="match status" value="1"/>
</dbReference>
<reference evidence="6 7" key="1">
    <citation type="submission" date="2018-08" db="EMBL/GenBank/DDBJ databases">
        <authorList>
            <person name="Laetsch R D."/>
            <person name="Stevens L."/>
            <person name="Kumar S."/>
            <person name="Blaxter L. M."/>
        </authorList>
    </citation>
    <scope>NUCLEOTIDE SEQUENCE [LARGE SCALE GENOMIC DNA]</scope>
</reference>
<dbReference type="InterPro" id="IPR058685">
    <property type="entry name" value="Ig_NPHP4_4th"/>
</dbReference>
<dbReference type="GO" id="GO:0036064">
    <property type="term" value="C:ciliary basal body"/>
    <property type="evidence" value="ECO:0007669"/>
    <property type="project" value="TreeGrafter"/>
</dbReference>
<sequence>MFEDKSQINNTNEWYQKVQMCRRVPPRRIPIDGYDKPECYALSLRNARLPGLKMDVLYRIHAYFYDKQQKYYFGKPFCGRWCRSDSDCIPFTEVIFFWCSFTNNIDIVLEVVEGEQREQNSGHLYTAAWTSLPLGNTENPTAFRRLPLYPGSPKALFFMGSEVDMADLLPRRINIGVEVSLQIHQEMYNVLNYIPDWYIFDQWDDIPGLRTFYDGKSQSIHPEALKSRTSILKKMNVSFGMDICKFEQILLHLMNNDRLYRANRSPADVNVKMMEVLERRITIGMHNGLCYVEKPHCLHLSLSENQICTGLEMRRSKSQNLFMNGSVILNRMITDPHFAVVFSLDYLVGVYSCDKTVHSSQSVMVCWGAWCPFAVDIIPNDEITLPLIGGPDINPDERLAFKNSLAFHSDLTSRDQFPRIKITFLCSEFGEIEHLLNASTSINNACPTRNWKRLNTETVGLQLSSTKNAQNPKKMFENSSYKVYCPFVRTCTLHSIVGILNSADRIIYVIQEEEKLNEKISSNDERKCGTYTSVKICSSPLARTSNISRASLAILADISFTHIKDRNGNKPKLLDIENFPTPDINVELNDKLNTNEIIVQFMAIQISREDVGCIKTPNAVFFTIEFYRFHTITTERLWLDKVHTKTTQEQLFILKRKGNTEETVKEDCNGFTVKYMVDANSLPDGDGEDYINYLINGFAIIDVWDADCLLPLGKLYIPLKSLLRHGSEAVQVDVQSAAVLSCFPEPSIITCQVLLRLINIGYPCFKQIDSVRNQMSTIVSRQSTRIGQSENESYRIRAKPLNPIHENSLQHFLAAQRLDINQRYNEIMNDPPTGTKNQTSAIKALTTKGSMKRYLFQQELEAYKKLRNEDKASKLLKVVFKAITTEYRIYPKYGQVIFFEYMLQNTESYPTVIVIDIAESTLKPLFDVKLWQYYKNMYRIETPLERDLYQISRENEQITEVQIFLKPMETICAPFIYDGFTIPQEQIRNQVKIIFKKKTGGEPIAILDLLVENRHNIIFNSFRFYHEAEATLSKIIHITGYKSRVFSIRCTDPLVLTSFKNNCDGSQDLHFTCQTGKAPMLRTFTVIFFADQYYSTVLGAWLIHVHAVNQINLNAVRAQLLKVPIIFKIDDNCDGLVHFGSSSKNFEIHPSDAIAVQRGGTLDAVINFLPDFTGSRAMLVSATDQRTNHLLYQWMIAVNIQEANITKMFEVYLQNKRNQTITLAIRNRYGVERSFRISCSHPEYVRIENDIVTLSGYKAVDVSITFLLNNSLKLPEVLLFVTNVENNLQEEAYSLKLIYHD</sequence>
<proteinExistence type="predicted"/>
<feature type="domain" description="NPHP4 Ig-like" evidence="1">
    <location>
        <begin position="1118"/>
        <end position="1200"/>
    </location>
</feature>
<name>A0A498SQ77_ACAVI</name>
<dbReference type="GO" id="GO:0097546">
    <property type="term" value="C:ciliary base"/>
    <property type="evidence" value="ECO:0007669"/>
    <property type="project" value="TreeGrafter"/>
</dbReference>
<dbReference type="EMBL" id="UPTC01001570">
    <property type="protein sequence ID" value="VBB32164.1"/>
    <property type="molecule type" value="Genomic_DNA"/>
</dbReference>
<dbReference type="Pfam" id="PF26187">
    <property type="entry name" value="Ig_NPHP4_4th"/>
    <property type="match status" value="1"/>
</dbReference>
<evidence type="ECO:0008006" key="8">
    <source>
        <dbReference type="Google" id="ProtNLM"/>
    </source>
</evidence>
<dbReference type="Pfam" id="PF26186">
    <property type="entry name" value="NPHP4_C2_3rd"/>
    <property type="match status" value="1"/>
</dbReference>
<evidence type="ECO:0000313" key="6">
    <source>
        <dbReference type="EMBL" id="VBB32164.1"/>
    </source>
</evidence>
<feature type="domain" description="NPHP4 Ig-like" evidence="3">
    <location>
        <begin position="1207"/>
        <end position="1299"/>
    </location>
</feature>
<accession>A0A498SQ77</accession>